<evidence type="ECO:0000256" key="6">
    <source>
        <dbReference type="ARBA" id="ARBA00023136"/>
    </source>
</evidence>
<dbReference type="InterPro" id="IPR001623">
    <property type="entry name" value="DnaJ_domain"/>
</dbReference>
<dbReference type="Pfam" id="PF00226">
    <property type="entry name" value="DnaJ"/>
    <property type="match status" value="1"/>
</dbReference>
<dbReference type="SUPFAM" id="SSF46565">
    <property type="entry name" value="Chaperone J-domain"/>
    <property type="match status" value="1"/>
</dbReference>
<evidence type="ECO:0000313" key="9">
    <source>
        <dbReference type="EMBL" id="OAO17881.1"/>
    </source>
</evidence>
<dbReference type="SMART" id="SM00271">
    <property type="entry name" value="DnaJ"/>
    <property type="match status" value="1"/>
</dbReference>
<feature type="domain" description="J" evidence="8">
    <location>
        <begin position="72"/>
        <end position="124"/>
    </location>
</feature>
<dbReference type="OrthoDB" id="240298at2759"/>
<keyword evidence="3" id="KW-0999">Mitochondrion inner membrane</keyword>
<dbReference type="Proteomes" id="UP000078348">
    <property type="component" value="Unassembled WGS sequence"/>
</dbReference>
<protein>
    <recommendedName>
        <fullName evidence="8">J domain-containing protein</fullName>
    </recommendedName>
</protein>
<evidence type="ECO:0000256" key="1">
    <source>
        <dbReference type="ARBA" id="ARBA00004434"/>
    </source>
</evidence>
<evidence type="ECO:0000256" key="2">
    <source>
        <dbReference type="ARBA" id="ARBA00022692"/>
    </source>
</evidence>
<comment type="similarity">
    <text evidence="7">Belongs to the TIM14 family.</text>
</comment>
<comment type="caution">
    <text evidence="9">The sequence shown here is derived from an EMBL/GenBank/DDBJ whole genome shotgun (WGS) entry which is preliminary data.</text>
</comment>
<comment type="subcellular location">
    <subcellularLocation>
        <location evidence="1">Mitochondrion inner membrane</location>
        <topology evidence="1">Single-pass membrane protein</topology>
    </subcellularLocation>
</comment>
<evidence type="ECO:0000256" key="3">
    <source>
        <dbReference type="ARBA" id="ARBA00022792"/>
    </source>
</evidence>
<keyword evidence="4" id="KW-1133">Transmembrane helix</keyword>
<evidence type="ECO:0000256" key="7">
    <source>
        <dbReference type="ARBA" id="ARBA00038105"/>
    </source>
</evidence>
<dbReference type="PANTHER" id="PTHR12763:SF28">
    <property type="entry name" value="GEO10507P1-RELATED"/>
    <property type="match status" value="1"/>
</dbReference>
<evidence type="ECO:0000256" key="4">
    <source>
        <dbReference type="ARBA" id="ARBA00022989"/>
    </source>
</evidence>
<evidence type="ECO:0000256" key="5">
    <source>
        <dbReference type="ARBA" id="ARBA00023128"/>
    </source>
</evidence>
<dbReference type="PRINTS" id="PR00625">
    <property type="entry name" value="JDOMAIN"/>
</dbReference>
<gene>
    <name evidence="9" type="ORF">AV274_0337</name>
</gene>
<proteinExistence type="inferred from homology"/>
<accession>A0A196SNT7</accession>
<dbReference type="CDD" id="cd06257">
    <property type="entry name" value="DnaJ"/>
    <property type="match status" value="1"/>
</dbReference>
<reference evidence="9 10" key="1">
    <citation type="submission" date="2016-05" db="EMBL/GenBank/DDBJ databases">
        <title>Nuclear genome of Blastocystis sp. subtype 1 NandII.</title>
        <authorList>
            <person name="Gentekaki E."/>
            <person name="Curtis B."/>
            <person name="Stairs C."/>
            <person name="Eme L."/>
            <person name="Herman E."/>
            <person name="Klimes V."/>
            <person name="Arias M.C."/>
            <person name="Elias M."/>
            <person name="Hilliou F."/>
            <person name="Klute M."/>
            <person name="Malik S.-B."/>
            <person name="Pightling A."/>
            <person name="Rachubinski R."/>
            <person name="Salas D."/>
            <person name="Schlacht A."/>
            <person name="Suga H."/>
            <person name="Archibald J."/>
            <person name="Ball S.G."/>
            <person name="Clark G."/>
            <person name="Dacks J."/>
            <person name="Van Der Giezen M."/>
            <person name="Tsaousis A."/>
            <person name="Roger A."/>
        </authorList>
    </citation>
    <scope>NUCLEOTIDE SEQUENCE [LARGE SCALE GENOMIC DNA]</scope>
    <source>
        <strain evidence="10">ATCC 50177 / NandII</strain>
    </source>
</reference>
<dbReference type="EMBL" id="LXWW01000013">
    <property type="protein sequence ID" value="OAO17881.1"/>
    <property type="molecule type" value="Genomic_DNA"/>
</dbReference>
<name>A0A196SNT7_BLAHN</name>
<evidence type="ECO:0000259" key="8">
    <source>
        <dbReference type="PROSITE" id="PS50076"/>
    </source>
</evidence>
<dbReference type="PROSITE" id="PS50076">
    <property type="entry name" value="DNAJ_2"/>
    <property type="match status" value="1"/>
</dbReference>
<evidence type="ECO:0000313" key="10">
    <source>
        <dbReference type="Proteomes" id="UP000078348"/>
    </source>
</evidence>
<keyword evidence="5" id="KW-0496">Mitochondrion</keyword>
<sequence>MEWQYVPGFGWRYVETQYGPEQQGQDNQSYYEDFEDFFENARREYTKQQQQQQQQRSYEDIFSNRSGMSRQEAYRVLGLQPNATKQEIKIAHKKMLMKYHPDHGGSTEMASKINQARDVLLGKD</sequence>
<dbReference type="STRING" id="478820.A0A196SNT7"/>
<dbReference type="AlphaFoldDB" id="A0A196SNT7"/>
<dbReference type="InterPro" id="IPR036869">
    <property type="entry name" value="J_dom_sf"/>
</dbReference>
<dbReference type="Gene3D" id="1.10.287.110">
    <property type="entry name" value="DnaJ domain"/>
    <property type="match status" value="1"/>
</dbReference>
<dbReference type="FunFam" id="1.10.287.110:FF:000001">
    <property type="entry name" value="Import inner membrane translocase subunit tim14"/>
    <property type="match status" value="1"/>
</dbReference>
<dbReference type="GO" id="GO:0005743">
    <property type="term" value="C:mitochondrial inner membrane"/>
    <property type="evidence" value="ECO:0007669"/>
    <property type="project" value="UniProtKB-SubCell"/>
</dbReference>
<keyword evidence="2" id="KW-0812">Transmembrane</keyword>
<keyword evidence="6" id="KW-0472">Membrane</keyword>
<keyword evidence="10" id="KW-1185">Reference proteome</keyword>
<dbReference type="PANTHER" id="PTHR12763">
    <property type="match status" value="1"/>
</dbReference>
<organism evidence="9 10">
    <name type="scientific">Blastocystis sp. subtype 1 (strain ATCC 50177 / NandII)</name>
    <dbReference type="NCBI Taxonomy" id="478820"/>
    <lineage>
        <taxon>Eukaryota</taxon>
        <taxon>Sar</taxon>
        <taxon>Stramenopiles</taxon>
        <taxon>Bigyra</taxon>
        <taxon>Opalozoa</taxon>
        <taxon>Opalinata</taxon>
        <taxon>Blastocystidae</taxon>
        <taxon>Blastocystis</taxon>
    </lineage>
</organism>